<evidence type="ECO:0000313" key="2">
    <source>
        <dbReference type="EMBL" id="RRT44154.1"/>
    </source>
</evidence>
<feature type="compositionally biased region" description="Basic and acidic residues" evidence="1">
    <location>
        <begin position="150"/>
        <end position="159"/>
    </location>
</feature>
<name>A0A426XXH4_ENSVE</name>
<feature type="compositionally biased region" description="Basic and acidic residues" evidence="1">
    <location>
        <begin position="73"/>
        <end position="86"/>
    </location>
</feature>
<comment type="caution">
    <text evidence="2">The sequence shown here is derived from an EMBL/GenBank/DDBJ whole genome shotgun (WGS) entry which is preliminary data.</text>
</comment>
<dbReference type="EMBL" id="AMZH03016654">
    <property type="protein sequence ID" value="RRT44154.1"/>
    <property type="molecule type" value="Genomic_DNA"/>
</dbReference>
<accession>A0A426XXH4</accession>
<sequence>MISVRGLSVTGWYHRNRLSAVDFDRRWSIDGERRRGRRRKGRKEGDACSSLVPRTIHCSQAILRRWASFSSRGETRRERREQGEGRMRRRLVSPRGTEAMPHLLMRGERRMRWRLVSSRGNEAMPHLNASERGDASPQREGTGQHLISPHGEKGERGDA</sequence>
<organism evidence="2 3">
    <name type="scientific">Ensete ventricosum</name>
    <name type="common">Abyssinian banana</name>
    <name type="synonym">Musa ensete</name>
    <dbReference type="NCBI Taxonomy" id="4639"/>
    <lineage>
        <taxon>Eukaryota</taxon>
        <taxon>Viridiplantae</taxon>
        <taxon>Streptophyta</taxon>
        <taxon>Embryophyta</taxon>
        <taxon>Tracheophyta</taxon>
        <taxon>Spermatophyta</taxon>
        <taxon>Magnoliopsida</taxon>
        <taxon>Liliopsida</taxon>
        <taxon>Zingiberales</taxon>
        <taxon>Musaceae</taxon>
        <taxon>Ensete</taxon>
    </lineage>
</organism>
<gene>
    <name evidence="2" type="ORF">B296_00055918</name>
</gene>
<evidence type="ECO:0000256" key="1">
    <source>
        <dbReference type="SAM" id="MobiDB-lite"/>
    </source>
</evidence>
<reference evidence="2 3" key="1">
    <citation type="journal article" date="2014" name="Agronomy (Basel)">
        <title>A Draft Genome Sequence for Ensete ventricosum, the Drought-Tolerant Tree Against Hunger.</title>
        <authorList>
            <person name="Harrison J."/>
            <person name="Moore K.A."/>
            <person name="Paszkiewicz K."/>
            <person name="Jones T."/>
            <person name="Grant M."/>
            <person name="Ambacheew D."/>
            <person name="Muzemil S."/>
            <person name="Studholme D.J."/>
        </authorList>
    </citation>
    <scope>NUCLEOTIDE SEQUENCE [LARGE SCALE GENOMIC DNA]</scope>
</reference>
<feature type="non-terminal residue" evidence="2">
    <location>
        <position position="159"/>
    </location>
</feature>
<dbReference type="Proteomes" id="UP000287651">
    <property type="component" value="Unassembled WGS sequence"/>
</dbReference>
<protein>
    <submittedName>
        <fullName evidence="2">Uncharacterized protein</fullName>
    </submittedName>
</protein>
<feature type="region of interest" description="Disordered" evidence="1">
    <location>
        <begin position="70"/>
        <end position="97"/>
    </location>
</feature>
<dbReference type="AlphaFoldDB" id="A0A426XXH4"/>
<proteinExistence type="predicted"/>
<feature type="region of interest" description="Disordered" evidence="1">
    <location>
        <begin position="122"/>
        <end position="159"/>
    </location>
</feature>
<evidence type="ECO:0000313" key="3">
    <source>
        <dbReference type="Proteomes" id="UP000287651"/>
    </source>
</evidence>